<protein>
    <submittedName>
        <fullName evidence="1">Uncharacterized protein</fullName>
    </submittedName>
</protein>
<keyword evidence="2" id="KW-1185">Reference proteome</keyword>
<evidence type="ECO:0000313" key="2">
    <source>
        <dbReference type="Proteomes" id="UP000250321"/>
    </source>
</evidence>
<dbReference type="Proteomes" id="UP000250321">
    <property type="component" value="Unassembled WGS sequence"/>
</dbReference>
<comment type="caution">
    <text evidence="1">The sequence shown here is derived from an EMBL/GenBank/DDBJ whole genome shotgun (WGS) entry which is preliminary data.</text>
</comment>
<name>A0A314XMX6_PRUYE</name>
<dbReference type="AlphaFoldDB" id="A0A314XMX6"/>
<organism evidence="1 2">
    <name type="scientific">Prunus yedoensis var. nudiflora</name>
    <dbReference type="NCBI Taxonomy" id="2094558"/>
    <lineage>
        <taxon>Eukaryota</taxon>
        <taxon>Viridiplantae</taxon>
        <taxon>Streptophyta</taxon>
        <taxon>Embryophyta</taxon>
        <taxon>Tracheophyta</taxon>
        <taxon>Spermatophyta</taxon>
        <taxon>Magnoliopsida</taxon>
        <taxon>eudicotyledons</taxon>
        <taxon>Gunneridae</taxon>
        <taxon>Pentapetalae</taxon>
        <taxon>rosids</taxon>
        <taxon>fabids</taxon>
        <taxon>Rosales</taxon>
        <taxon>Rosaceae</taxon>
        <taxon>Amygdaloideae</taxon>
        <taxon>Amygdaleae</taxon>
        <taxon>Prunus</taxon>
    </lineage>
</organism>
<evidence type="ECO:0000313" key="1">
    <source>
        <dbReference type="EMBL" id="PQP93716.1"/>
    </source>
</evidence>
<proteinExistence type="predicted"/>
<gene>
    <name evidence="1" type="ORF">Pyn_03713</name>
</gene>
<dbReference type="EMBL" id="PJQY01002438">
    <property type="protein sequence ID" value="PQP93716.1"/>
    <property type="molecule type" value="Genomic_DNA"/>
</dbReference>
<sequence>MEGEDEREGGKGIVGPGQGKQLLKIFKAGVNNISIFWSEGVEKEIKAGVTGRRNKNIAA</sequence>
<accession>A0A314XMX6</accession>
<reference evidence="1 2" key="1">
    <citation type="submission" date="2018-02" db="EMBL/GenBank/DDBJ databases">
        <title>Draft genome of wild Prunus yedoensis var. nudiflora.</title>
        <authorList>
            <person name="Baek S."/>
            <person name="Kim J.-H."/>
            <person name="Choi K."/>
            <person name="Kim G.-B."/>
            <person name="Cho A."/>
            <person name="Jang H."/>
            <person name="Shin C.-H."/>
            <person name="Yu H.-J."/>
            <person name="Mun J.-H."/>
        </authorList>
    </citation>
    <scope>NUCLEOTIDE SEQUENCE [LARGE SCALE GENOMIC DNA]</scope>
    <source>
        <strain evidence="2">cv. Jeju island</strain>
        <tissue evidence="1">Leaf</tissue>
    </source>
</reference>